<evidence type="ECO:0000256" key="4">
    <source>
        <dbReference type="HAMAP-Rule" id="MF_01030"/>
    </source>
</evidence>
<dbReference type="GO" id="GO:0016836">
    <property type="term" value="F:hydro-lyase activity"/>
    <property type="evidence" value="ECO:0007669"/>
    <property type="project" value="UniProtKB-UniRule"/>
</dbReference>
<dbReference type="SUPFAM" id="SSF53686">
    <property type="entry name" value="Tryptophan synthase beta subunit-like PLP-dependent enzymes"/>
    <property type="match status" value="1"/>
</dbReference>
<evidence type="ECO:0000313" key="6">
    <source>
        <dbReference type="EMBL" id="BBF87644.1"/>
    </source>
</evidence>
<evidence type="ECO:0000313" key="7">
    <source>
        <dbReference type="Proteomes" id="UP000198290"/>
    </source>
</evidence>
<keyword evidence="3 4" id="KW-0456">Lyase</keyword>
<dbReference type="NCBIfam" id="TIGR02035">
    <property type="entry name" value="D_Ser_am_lyase"/>
    <property type="match status" value="1"/>
</dbReference>
<gene>
    <name evidence="4" type="primary">dsdA</name>
    <name evidence="6" type="ORF">DLM_4070</name>
</gene>
<dbReference type="PANTHER" id="PTHR48078">
    <property type="entry name" value="THREONINE DEHYDRATASE, MITOCHONDRIAL-RELATED"/>
    <property type="match status" value="1"/>
</dbReference>
<comment type="cofactor">
    <cofactor evidence="1 4">
        <name>pyridoxal 5'-phosphate</name>
        <dbReference type="ChEBI" id="CHEBI:597326"/>
    </cofactor>
</comment>
<name>A0A3G9GJR4_9NEIS</name>
<evidence type="ECO:0000259" key="5">
    <source>
        <dbReference type="Pfam" id="PF00291"/>
    </source>
</evidence>
<dbReference type="GO" id="GO:0036088">
    <property type="term" value="P:D-serine catabolic process"/>
    <property type="evidence" value="ECO:0007669"/>
    <property type="project" value="TreeGrafter"/>
</dbReference>
<dbReference type="AlphaFoldDB" id="A0A3G9GJR4"/>
<evidence type="ECO:0000256" key="2">
    <source>
        <dbReference type="ARBA" id="ARBA00022898"/>
    </source>
</evidence>
<dbReference type="NCBIfam" id="NF002823">
    <property type="entry name" value="PRK02991.1"/>
    <property type="match status" value="1"/>
</dbReference>
<dbReference type="Gene3D" id="3.40.50.1100">
    <property type="match status" value="2"/>
</dbReference>
<dbReference type="PANTHER" id="PTHR48078:SF9">
    <property type="entry name" value="D-SERINE DEHYDRATASE"/>
    <property type="match status" value="1"/>
</dbReference>
<protein>
    <recommendedName>
        <fullName evidence="4">Probable D-serine dehydratase</fullName>
        <ecNumber evidence="4">4.3.1.18</ecNumber>
    </recommendedName>
    <alternativeName>
        <fullName evidence="4">D-serine deaminase</fullName>
        <shortName evidence="4">DSD</shortName>
    </alternativeName>
</protein>
<keyword evidence="2 4" id="KW-0663">Pyridoxal phosphate</keyword>
<accession>A0A3G9GJR4</accession>
<dbReference type="STRING" id="332411.VI06_19015"/>
<dbReference type="GO" id="GO:0030170">
    <property type="term" value="F:pyridoxal phosphate binding"/>
    <property type="evidence" value="ECO:0007669"/>
    <property type="project" value="InterPro"/>
</dbReference>
<dbReference type="Pfam" id="PF00291">
    <property type="entry name" value="PALP"/>
    <property type="match status" value="1"/>
</dbReference>
<feature type="domain" description="Tryptophan synthase beta chain-like PALP" evidence="5">
    <location>
        <begin position="85"/>
        <end position="381"/>
    </location>
</feature>
<organism evidence="6 7">
    <name type="scientific">Aquitalea magnusonii</name>
    <dbReference type="NCBI Taxonomy" id="332411"/>
    <lineage>
        <taxon>Bacteria</taxon>
        <taxon>Pseudomonadati</taxon>
        <taxon>Pseudomonadota</taxon>
        <taxon>Betaproteobacteria</taxon>
        <taxon>Neisseriales</taxon>
        <taxon>Chromobacteriaceae</taxon>
        <taxon>Aquitalea</taxon>
    </lineage>
</organism>
<proteinExistence type="inferred from homology"/>
<dbReference type="InterPro" id="IPR001926">
    <property type="entry name" value="TrpB-like_PALP"/>
</dbReference>
<dbReference type="EC" id="4.3.1.18" evidence="4"/>
<evidence type="ECO:0000256" key="3">
    <source>
        <dbReference type="ARBA" id="ARBA00023239"/>
    </source>
</evidence>
<evidence type="ECO:0000256" key="1">
    <source>
        <dbReference type="ARBA" id="ARBA00001933"/>
    </source>
</evidence>
<dbReference type="EMBL" id="AP018823">
    <property type="protein sequence ID" value="BBF87644.1"/>
    <property type="molecule type" value="Genomic_DNA"/>
</dbReference>
<dbReference type="GO" id="GO:0009097">
    <property type="term" value="P:isoleucine biosynthetic process"/>
    <property type="evidence" value="ECO:0007669"/>
    <property type="project" value="TreeGrafter"/>
</dbReference>
<reference evidence="7" key="1">
    <citation type="journal article" date="2017" name="Biotechnol. Biofuels">
        <title>Evaluation of environmental bacterial communities as a factor affecting the growth of duckweed Lemna minor.</title>
        <authorList>
            <person name="Ishizawa H."/>
            <person name="Kuroda M."/>
            <person name="Morikawa M."/>
            <person name="Ike M."/>
        </authorList>
    </citation>
    <scope>NUCLEOTIDE SEQUENCE [LARGE SCALE GENOMIC DNA]</scope>
    <source>
        <strain evidence="7">H3</strain>
    </source>
</reference>
<sequence>MPATLPVSLLAALQSKQALLWLNPCLGSALPASAPTAEQVHEAAARLQRCAGLLAMLFPELAATQGQIESALHDASALYALPEYRGVQGQCWLKGDHALPVAGSIKARGGFHEVLAHAEALALQHGVLQPEDDRRLLAGAAARSLFASHRVVVGSTGNLGLSIGIMAAALGFQAVVHMSVEAKEWKKARLRQRGVTVVEHAGDYAAAVAAGRATAEADPNSYFVDDEHSLPLLLGYAAAAAALAAQLAAQGAVVDAAHPLFVYLPCGVGGAPGGITFGLKLLFGPHVHCFFAEPVASPCMLVQLASGSDAPLSVYDIGLDNRTEADGLAVGLASPLVAPLMRAELSGVFTVGDDDLFRLRLQVEDHCQLALEPSAAAAVRGPDWLCNSTAGQAYLAAHGLQQQLADAHHVVWTTGGALVPPEEHQRFRQRGLSRAG</sequence>
<keyword evidence="7" id="KW-1185">Reference proteome</keyword>
<dbReference type="KEGG" id="amah:DLM_4070"/>
<dbReference type="InterPro" id="IPR050147">
    <property type="entry name" value="Ser/Thr_Dehydratase"/>
</dbReference>
<feature type="modified residue" description="N6-(pyridoxal phosphate)lysine" evidence="4">
    <location>
        <position position="106"/>
    </location>
</feature>
<dbReference type="HAMAP" id="MF_01030">
    <property type="entry name" value="D_Ser_dehydrat"/>
    <property type="match status" value="1"/>
</dbReference>
<dbReference type="GO" id="GO:0008721">
    <property type="term" value="F:D-serine ammonia-lyase activity"/>
    <property type="evidence" value="ECO:0007669"/>
    <property type="project" value="UniProtKB-EC"/>
</dbReference>
<reference evidence="7" key="3">
    <citation type="journal article" date="2017" name="Plant Physiol. Biochem.">
        <title>Differential oxidative and antioxidative response of duckweed Lemna minor toward plant growth promoting/inhibiting bacteria.</title>
        <authorList>
            <person name="Ishizawa H."/>
            <person name="Kuroda M."/>
            <person name="Morikawa M."/>
            <person name="Ike M."/>
        </authorList>
    </citation>
    <scope>NUCLEOTIDE SEQUENCE [LARGE SCALE GENOMIC DNA]</scope>
    <source>
        <strain evidence="7">H3</strain>
    </source>
</reference>
<dbReference type="InterPro" id="IPR036052">
    <property type="entry name" value="TrpB-like_PALP_sf"/>
</dbReference>
<dbReference type="InterPro" id="IPR011780">
    <property type="entry name" value="D_Ser_am_lyase"/>
</dbReference>
<reference evidence="6 7" key="2">
    <citation type="journal article" date="2017" name="Genome Announc.">
        <title>Draft genome sequence of Aquitalea magnusonii strain H3, a plant growth-promoting bacterium of duckweed Lemna minor.</title>
        <authorList>
            <person name="Ishizawa H."/>
            <person name="Kuroda M."/>
            <person name="Ike M."/>
        </authorList>
    </citation>
    <scope>NUCLEOTIDE SEQUENCE [LARGE SCALE GENOMIC DNA]</scope>
    <source>
        <strain evidence="6 7">H3</strain>
    </source>
</reference>
<comment type="catalytic activity">
    <reaction evidence="4">
        <text>D-serine = pyruvate + NH4(+)</text>
        <dbReference type="Rhea" id="RHEA:13977"/>
        <dbReference type="ChEBI" id="CHEBI:15361"/>
        <dbReference type="ChEBI" id="CHEBI:28938"/>
        <dbReference type="ChEBI" id="CHEBI:35247"/>
        <dbReference type="EC" id="4.3.1.18"/>
    </reaction>
</comment>
<dbReference type="Proteomes" id="UP000198290">
    <property type="component" value="Chromosome"/>
</dbReference>
<dbReference type="RefSeq" id="WP_197715462.1">
    <property type="nucleotide sequence ID" value="NZ_AP018823.1"/>
</dbReference>
<comment type="similarity">
    <text evidence="4">Belongs to the serine/threonine dehydratase family. DsdA subfamily.</text>
</comment>